<dbReference type="InterPro" id="IPR038538">
    <property type="entry name" value="MTERF_sf"/>
</dbReference>
<feature type="region of interest" description="Disordered" evidence="1">
    <location>
        <begin position="83"/>
        <end position="107"/>
    </location>
</feature>
<sequence>MVALHARTGFGCNGARARQPGDVRGRLGIVQPPSAVRSAAWAGEDSSSLTGVHEHLQRSFDMGTALKQAPDFEYVAVAFRTQPRTTRSSSQLRDKPKGCAPSSKLDSILGKATEGGYRTLEVVSGDRRLLFEEPQPPAPSTQGAADAAVHPGHQAASHGGGGTAAEAAASAGAGRRGARRASRPRPSTAPQAPDPAAAPEAAKLPASPGASAGASAGPGPDLSSGAGSSVTAGAGVAHVLPTPREASRPISAPSISLTAAFGLSTPQLQALVLMQPHLLRLPPRTLAERAAALAAALELAPGDPQLAEAALAAPDALLQRRAYGDTAAALAKALAATPLPPGGARGMLRLHPQLLRQPPASFARAVAVLRQHLALPPAAAASLAAAEPHLLVVSPGVVGAVVSHAPELLWRPPGHLRAAASRLASVLQHSSSWREKELPRLLGHARNLAVALSFRNERYERLEHLAATSRSGHIGFK</sequence>
<name>A0A2J8A192_9CHLO</name>
<evidence type="ECO:0000313" key="2">
    <source>
        <dbReference type="EMBL" id="PNH06289.1"/>
    </source>
</evidence>
<evidence type="ECO:0000313" key="3">
    <source>
        <dbReference type="Proteomes" id="UP000236333"/>
    </source>
</evidence>
<dbReference type="Gene3D" id="1.25.70.10">
    <property type="entry name" value="Transcription termination factor 3, mitochondrial"/>
    <property type="match status" value="1"/>
</dbReference>
<keyword evidence="3" id="KW-1185">Reference proteome</keyword>
<dbReference type="EMBL" id="PGGS01000245">
    <property type="protein sequence ID" value="PNH06289.1"/>
    <property type="molecule type" value="Genomic_DNA"/>
</dbReference>
<feature type="compositionally biased region" description="Low complexity" evidence="1">
    <location>
        <begin position="164"/>
        <end position="173"/>
    </location>
</feature>
<comment type="caution">
    <text evidence="2">The sequence shown here is derived from an EMBL/GenBank/DDBJ whole genome shotgun (WGS) entry which is preliminary data.</text>
</comment>
<protein>
    <submittedName>
        <fullName evidence="2">Uncharacterized protein</fullName>
    </submittedName>
</protein>
<gene>
    <name evidence="2" type="ORF">TSOC_007356</name>
</gene>
<evidence type="ECO:0000256" key="1">
    <source>
        <dbReference type="SAM" id="MobiDB-lite"/>
    </source>
</evidence>
<feature type="non-terminal residue" evidence="2">
    <location>
        <position position="477"/>
    </location>
</feature>
<dbReference type="AlphaFoldDB" id="A0A2J8A192"/>
<reference evidence="2 3" key="1">
    <citation type="journal article" date="2017" name="Mol. Biol. Evol.">
        <title>The 4-celled Tetrabaena socialis nuclear genome reveals the essential components for genetic control of cell number at the origin of multicellularity in the volvocine lineage.</title>
        <authorList>
            <person name="Featherston J."/>
            <person name="Arakaki Y."/>
            <person name="Hanschen E.R."/>
            <person name="Ferris P.J."/>
            <person name="Michod R.E."/>
            <person name="Olson B.J.S.C."/>
            <person name="Nozaki H."/>
            <person name="Durand P.M."/>
        </authorList>
    </citation>
    <scope>NUCLEOTIDE SEQUENCE [LARGE SCALE GENOMIC DNA]</scope>
    <source>
        <strain evidence="2 3">NIES-571</strain>
    </source>
</reference>
<accession>A0A2J8A192</accession>
<organism evidence="2 3">
    <name type="scientific">Tetrabaena socialis</name>
    <dbReference type="NCBI Taxonomy" id="47790"/>
    <lineage>
        <taxon>Eukaryota</taxon>
        <taxon>Viridiplantae</taxon>
        <taxon>Chlorophyta</taxon>
        <taxon>core chlorophytes</taxon>
        <taxon>Chlorophyceae</taxon>
        <taxon>CS clade</taxon>
        <taxon>Chlamydomonadales</taxon>
        <taxon>Tetrabaenaceae</taxon>
        <taxon>Tetrabaena</taxon>
    </lineage>
</organism>
<feature type="region of interest" description="Disordered" evidence="1">
    <location>
        <begin position="131"/>
        <end position="230"/>
    </location>
</feature>
<dbReference type="OrthoDB" id="549031at2759"/>
<proteinExistence type="predicted"/>
<feature type="compositionally biased region" description="Low complexity" evidence="1">
    <location>
        <begin position="184"/>
        <end position="230"/>
    </location>
</feature>
<dbReference type="Proteomes" id="UP000236333">
    <property type="component" value="Unassembled WGS sequence"/>
</dbReference>